<feature type="non-terminal residue" evidence="2">
    <location>
        <position position="178"/>
    </location>
</feature>
<dbReference type="EMBL" id="CAJVPV010018160">
    <property type="protein sequence ID" value="CAG8705780.1"/>
    <property type="molecule type" value="Genomic_DNA"/>
</dbReference>
<name>A0A9N9HUC5_9GLOM</name>
<accession>A0A9N9HUC5</accession>
<organism evidence="2 3">
    <name type="scientific">Acaulospora morrowiae</name>
    <dbReference type="NCBI Taxonomy" id="94023"/>
    <lineage>
        <taxon>Eukaryota</taxon>
        <taxon>Fungi</taxon>
        <taxon>Fungi incertae sedis</taxon>
        <taxon>Mucoromycota</taxon>
        <taxon>Glomeromycotina</taxon>
        <taxon>Glomeromycetes</taxon>
        <taxon>Diversisporales</taxon>
        <taxon>Acaulosporaceae</taxon>
        <taxon>Acaulospora</taxon>
    </lineage>
</organism>
<comment type="caution">
    <text evidence="2">The sequence shown here is derived from an EMBL/GenBank/DDBJ whole genome shotgun (WGS) entry which is preliminary data.</text>
</comment>
<evidence type="ECO:0000313" key="2">
    <source>
        <dbReference type="EMBL" id="CAG8705780.1"/>
    </source>
</evidence>
<evidence type="ECO:0000256" key="1">
    <source>
        <dbReference type="SAM" id="MobiDB-lite"/>
    </source>
</evidence>
<gene>
    <name evidence="2" type="ORF">AMORRO_LOCUS12396</name>
</gene>
<dbReference type="AlphaFoldDB" id="A0A9N9HUC5"/>
<sequence>MASEEAPKDSSVPDAEVFQLEALSLNYLRSQNISAITAFTVLCCGHLLHRICLETYIMQGGVRRPSCPICNWDIEINREELGLASGECFLAPKSYDKGQASQQSNVTIEDDEGNLELMQKMGLIEEDSVPVDNEKGTTNLVQVNLTDQDNANEITDSTTSLLKRPNPLASDNLQSTKK</sequence>
<reference evidence="2" key="1">
    <citation type="submission" date="2021-06" db="EMBL/GenBank/DDBJ databases">
        <authorList>
            <person name="Kallberg Y."/>
            <person name="Tangrot J."/>
            <person name="Rosling A."/>
        </authorList>
    </citation>
    <scope>NUCLEOTIDE SEQUENCE</scope>
    <source>
        <strain evidence="2">CL551</strain>
    </source>
</reference>
<feature type="compositionally biased region" description="Polar residues" evidence="1">
    <location>
        <begin position="169"/>
        <end position="178"/>
    </location>
</feature>
<keyword evidence="3" id="KW-1185">Reference proteome</keyword>
<dbReference type="SUPFAM" id="SSF57850">
    <property type="entry name" value="RING/U-box"/>
    <property type="match status" value="1"/>
</dbReference>
<dbReference type="OrthoDB" id="2410838at2759"/>
<dbReference type="Proteomes" id="UP000789342">
    <property type="component" value="Unassembled WGS sequence"/>
</dbReference>
<feature type="region of interest" description="Disordered" evidence="1">
    <location>
        <begin position="158"/>
        <end position="178"/>
    </location>
</feature>
<proteinExistence type="predicted"/>
<dbReference type="Gene3D" id="3.30.40.10">
    <property type="entry name" value="Zinc/RING finger domain, C3HC4 (zinc finger)"/>
    <property type="match status" value="1"/>
</dbReference>
<evidence type="ECO:0000313" key="3">
    <source>
        <dbReference type="Proteomes" id="UP000789342"/>
    </source>
</evidence>
<dbReference type="InterPro" id="IPR013083">
    <property type="entry name" value="Znf_RING/FYVE/PHD"/>
</dbReference>
<protein>
    <submittedName>
        <fullName evidence="2">1444_t:CDS:1</fullName>
    </submittedName>
</protein>